<dbReference type="PROSITE" id="PS52016">
    <property type="entry name" value="TONB_DEPENDENT_REC_3"/>
    <property type="match status" value="1"/>
</dbReference>
<comment type="similarity">
    <text evidence="2">Belongs to the TonB-dependent receptor family.</text>
</comment>
<evidence type="ECO:0000256" key="1">
    <source>
        <dbReference type="ARBA" id="ARBA00022729"/>
    </source>
</evidence>
<evidence type="ECO:0000313" key="5">
    <source>
        <dbReference type="EMBL" id="SEG37726.1"/>
    </source>
</evidence>
<dbReference type="InterPro" id="IPR023997">
    <property type="entry name" value="TonB-dep_OMP_SusC/RagA_CS"/>
</dbReference>
<dbReference type="EMBL" id="FNUT01000007">
    <property type="protein sequence ID" value="SEG37726.1"/>
    <property type="molecule type" value="Genomic_DNA"/>
</dbReference>
<dbReference type="InterPro" id="IPR023996">
    <property type="entry name" value="TonB-dep_OMP_SusC/RagA"/>
</dbReference>
<dbReference type="AlphaFoldDB" id="A0A1H5ZQQ5"/>
<dbReference type="GO" id="GO:0044718">
    <property type="term" value="P:siderophore transmembrane transport"/>
    <property type="evidence" value="ECO:0007669"/>
    <property type="project" value="TreeGrafter"/>
</dbReference>
<dbReference type="SUPFAM" id="SSF49464">
    <property type="entry name" value="Carboxypeptidase regulatory domain-like"/>
    <property type="match status" value="1"/>
</dbReference>
<feature type="chain" id="PRO_5009291819" evidence="3">
    <location>
        <begin position="40"/>
        <end position="1062"/>
    </location>
</feature>
<keyword evidence="2" id="KW-0812">Transmembrane</keyword>
<dbReference type="GO" id="GO:0009279">
    <property type="term" value="C:cell outer membrane"/>
    <property type="evidence" value="ECO:0007669"/>
    <property type="project" value="UniProtKB-SubCell"/>
</dbReference>
<dbReference type="RefSeq" id="WP_103906690.1">
    <property type="nucleotide sequence ID" value="NZ_CP049246.1"/>
</dbReference>
<dbReference type="OrthoDB" id="9768177at2"/>
<evidence type="ECO:0000256" key="3">
    <source>
        <dbReference type="SAM" id="SignalP"/>
    </source>
</evidence>
<dbReference type="GO" id="GO:0015344">
    <property type="term" value="F:siderophore uptake transmembrane transporter activity"/>
    <property type="evidence" value="ECO:0007669"/>
    <property type="project" value="TreeGrafter"/>
</dbReference>
<dbReference type="InterPro" id="IPR039426">
    <property type="entry name" value="TonB-dep_rcpt-like"/>
</dbReference>
<dbReference type="Pfam" id="PF07715">
    <property type="entry name" value="Plug"/>
    <property type="match status" value="1"/>
</dbReference>
<keyword evidence="2" id="KW-0472">Membrane</keyword>
<evidence type="ECO:0000313" key="6">
    <source>
        <dbReference type="Proteomes" id="UP000236731"/>
    </source>
</evidence>
<dbReference type="NCBIfam" id="TIGR04057">
    <property type="entry name" value="SusC_RagA_signa"/>
    <property type="match status" value="1"/>
</dbReference>
<dbReference type="InterPro" id="IPR008969">
    <property type="entry name" value="CarboxyPept-like_regulatory"/>
</dbReference>
<keyword evidence="6" id="KW-1185">Reference proteome</keyword>
<dbReference type="Gene3D" id="2.60.40.1120">
    <property type="entry name" value="Carboxypeptidase-like, regulatory domain"/>
    <property type="match status" value="1"/>
</dbReference>
<protein>
    <submittedName>
        <fullName evidence="5">TonB-linked outer membrane protein, SusC/RagA family</fullName>
    </submittedName>
</protein>
<keyword evidence="2" id="KW-0998">Cell outer membrane</keyword>
<dbReference type="PANTHER" id="PTHR30069:SF29">
    <property type="entry name" value="HEMOGLOBIN AND HEMOGLOBIN-HAPTOGLOBIN-BINDING PROTEIN 1-RELATED"/>
    <property type="match status" value="1"/>
</dbReference>
<comment type="subcellular location">
    <subcellularLocation>
        <location evidence="2">Cell outer membrane</location>
        <topology evidence="2">Multi-pass membrane protein</topology>
    </subcellularLocation>
</comment>
<organism evidence="5 6">
    <name type="scientific">Sphingobacterium lactis</name>
    <dbReference type="NCBI Taxonomy" id="797291"/>
    <lineage>
        <taxon>Bacteria</taxon>
        <taxon>Pseudomonadati</taxon>
        <taxon>Bacteroidota</taxon>
        <taxon>Sphingobacteriia</taxon>
        <taxon>Sphingobacteriales</taxon>
        <taxon>Sphingobacteriaceae</taxon>
        <taxon>Sphingobacterium</taxon>
    </lineage>
</organism>
<dbReference type="InterPro" id="IPR037066">
    <property type="entry name" value="Plug_dom_sf"/>
</dbReference>
<dbReference type="SUPFAM" id="SSF56935">
    <property type="entry name" value="Porins"/>
    <property type="match status" value="1"/>
</dbReference>
<sequence length="1062" mass="117971">MGFRKKNSCTSLWCKNLKKLSWRWAMVPLLLLSVGTAVGQQKNVTGSVRGDDAKPLSGATVKVAKTGVSTTTDANGRFSIPVNTGDKLIITYVGYQGQEVVIGSDSSIEVLLPNDNTTLEDVVVVGYGTQKKATLTGAVSTISGDELKTTKTQNVQNMMTGKVPGVRVVQKTSEPGDFSNEFDIRGFGSPLVVVDGVPRGTLTRLDPNEIESISVLKDAAAAVYGVRAGNGVVLITTKRGKSGKANINYSNFLGFQQPIGLPSPIGAIDRYTLFNERSMHNVDAPTITYNEDDFAPFLDGTRTSTDWYGMVMKKSAAQSQHNLSISGSSKDQAIDYFVNTGYARQDGYWKSNSLRYDRYNFRTNLNAKITEDLTAGVKINGIYEIKQNPTLPSWEIFRALWRAQPNEQYFANDNPDYLNRLSFVHPGAFSDDEISGFAKDKNTWLQGQVSLDYSIPFVEGLTARGSFAYDTRFNDNQNFRKKFDVYQYNAADNSFNPATNNAPNQVRRAYGNNPSTLLQVSLNYDKTFGEVHNVKGLFLYEEGKSSGDNFYALRELGIPLPYLFAGITQNQVALADAGGIFQNATRAYVGRVNYDFAGKYLAELSFRYDGSSRFPKNKRWGFFPAASVGWRISEENFIKDNESLAFIDNLKIRGSYGRVGDDSAISYQFISGYDYPFNGNGQGLPGGHVIDGQFINSLGFRIAPNPNITWFTTDMINVGLDAEMWNGKLGVTLELFQRDRSGLLGNRTVTVPGMFGTPLPQENLNKDQTRGIELQLSHKNMIGDFRYSISGMVALTRTKIMYAERNRDGNSYSNWRNNPLERYNDIWFGYGYTGQFQNYSDIANHSYFVGRGVLPGDYIYEDWNGDGVLDDMDRHPIATSINPNSSSASGGGARRNIPLMTFGTTFNFDYKGFDLNLLFQGGAMSYVSYGEQLIMPLAFDGNALDIFMDRWRPTDPTADPYNPATQWTQGYHAFTGTVINENSRRAIQNGAYVRLKSAELGYSLPKSLLDRAKIEGVRVFANGYNLFTVTGVKGVDPEHPSEVYGYLYPLSRTFNFGISLTF</sequence>
<dbReference type="PANTHER" id="PTHR30069">
    <property type="entry name" value="TONB-DEPENDENT OUTER MEMBRANE RECEPTOR"/>
    <property type="match status" value="1"/>
</dbReference>
<keyword evidence="2" id="KW-0813">Transport</keyword>
<reference evidence="6" key="1">
    <citation type="submission" date="2016-10" db="EMBL/GenBank/DDBJ databases">
        <authorList>
            <person name="Varghese N."/>
            <person name="Submissions S."/>
        </authorList>
    </citation>
    <scope>NUCLEOTIDE SEQUENCE [LARGE SCALE GENOMIC DNA]</scope>
    <source>
        <strain evidence="6">DSM 22361</strain>
    </source>
</reference>
<proteinExistence type="inferred from homology"/>
<accession>A0A1H5ZQQ5</accession>
<name>A0A1H5ZQQ5_9SPHI</name>
<dbReference type="NCBIfam" id="TIGR04056">
    <property type="entry name" value="OMP_RagA_SusC"/>
    <property type="match status" value="1"/>
</dbReference>
<evidence type="ECO:0000256" key="2">
    <source>
        <dbReference type="PROSITE-ProRule" id="PRU01360"/>
    </source>
</evidence>
<keyword evidence="2" id="KW-1134">Transmembrane beta strand</keyword>
<dbReference type="Gene3D" id="2.170.130.10">
    <property type="entry name" value="TonB-dependent receptor, plug domain"/>
    <property type="match status" value="1"/>
</dbReference>
<dbReference type="Pfam" id="PF13715">
    <property type="entry name" value="CarbopepD_reg_2"/>
    <property type="match status" value="1"/>
</dbReference>
<dbReference type="Proteomes" id="UP000236731">
    <property type="component" value="Unassembled WGS sequence"/>
</dbReference>
<gene>
    <name evidence="5" type="ORF">SAMN05421877_10793</name>
</gene>
<evidence type="ECO:0000259" key="4">
    <source>
        <dbReference type="Pfam" id="PF07715"/>
    </source>
</evidence>
<dbReference type="FunFam" id="2.170.130.10:FF:000003">
    <property type="entry name" value="SusC/RagA family TonB-linked outer membrane protein"/>
    <property type="match status" value="1"/>
</dbReference>
<dbReference type="InterPro" id="IPR012910">
    <property type="entry name" value="Plug_dom"/>
</dbReference>
<feature type="domain" description="TonB-dependent receptor plug" evidence="4">
    <location>
        <begin position="132"/>
        <end position="232"/>
    </location>
</feature>
<feature type="signal peptide" evidence="3">
    <location>
        <begin position="1"/>
        <end position="39"/>
    </location>
</feature>
<keyword evidence="1 3" id="KW-0732">Signal</keyword>